<protein>
    <submittedName>
        <fullName evidence="3">Endonuclease/exonuclease/phosphatase family protein</fullName>
    </submittedName>
</protein>
<comment type="caution">
    <text evidence="3">The sequence shown here is derived from an EMBL/GenBank/DDBJ whole genome shotgun (WGS) entry which is preliminary data.</text>
</comment>
<dbReference type="GO" id="GO:0004519">
    <property type="term" value="F:endonuclease activity"/>
    <property type="evidence" value="ECO:0007669"/>
    <property type="project" value="UniProtKB-KW"/>
</dbReference>
<accession>A0ABW4FJ69</accession>
<keyword evidence="4" id="KW-1185">Reference proteome</keyword>
<dbReference type="EMBL" id="JBHUCP010000009">
    <property type="protein sequence ID" value="MFD1530673.1"/>
    <property type="molecule type" value="Genomic_DNA"/>
</dbReference>
<dbReference type="RefSeq" id="WP_343970283.1">
    <property type="nucleotide sequence ID" value="NZ_BAAAJG010000002.1"/>
</dbReference>
<feature type="transmembrane region" description="Helical" evidence="1">
    <location>
        <begin position="37"/>
        <end position="55"/>
    </location>
</feature>
<feature type="domain" description="Endonuclease/exonuclease/phosphatase" evidence="2">
    <location>
        <begin position="96"/>
        <end position="304"/>
    </location>
</feature>
<reference evidence="4" key="1">
    <citation type="journal article" date="2019" name="Int. J. Syst. Evol. Microbiol.">
        <title>The Global Catalogue of Microorganisms (GCM) 10K type strain sequencing project: providing services to taxonomists for standard genome sequencing and annotation.</title>
        <authorList>
            <consortium name="The Broad Institute Genomics Platform"/>
            <consortium name="The Broad Institute Genome Sequencing Center for Infectious Disease"/>
            <person name="Wu L."/>
            <person name="Ma J."/>
        </authorList>
    </citation>
    <scope>NUCLEOTIDE SEQUENCE [LARGE SCALE GENOMIC DNA]</scope>
    <source>
        <strain evidence="4">JCM 12165</strain>
    </source>
</reference>
<keyword evidence="1" id="KW-0812">Transmembrane</keyword>
<organism evidence="3 4">
    <name type="scientific">Pseudonocardia aurantiaca</name>
    <dbReference type="NCBI Taxonomy" id="75290"/>
    <lineage>
        <taxon>Bacteria</taxon>
        <taxon>Bacillati</taxon>
        <taxon>Actinomycetota</taxon>
        <taxon>Actinomycetes</taxon>
        <taxon>Pseudonocardiales</taxon>
        <taxon>Pseudonocardiaceae</taxon>
        <taxon>Pseudonocardia</taxon>
    </lineage>
</organism>
<proteinExistence type="predicted"/>
<keyword evidence="1" id="KW-1133">Transmembrane helix</keyword>
<dbReference type="Gene3D" id="3.60.10.10">
    <property type="entry name" value="Endonuclease/exonuclease/phosphatase"/>
    <property type="match status" value="1"/>
</dbReference>
<evidence type="ECO:0000313" key="3">
    <source>
        <dbReference type="EMBL" id="MFD1530673.1"/>
    </source>
</evidence>
<gene>
    <name evidence="3" type="ORF">ACFSCY_14595</name>
</gene>
<dbReference type="SUPFAM" id="SSF56219">
    <property type="entry name" value="DNase I-like"/>
    <property type="match status" value="1"/>
</dbReference>
<dbReference type="Proteomes" id="UP001597145">
    <property type="component" value="Unassembled WGS sequence"/>
</dbReference>
<sequence length="315" mass="33304">MTAAMFTLVAAVFAAPDLLFGLDQRSPFAQLVAMRPWILVGVAALFVLLSVVFVFERRVLPFAAGMLVVFVIGGSVVLPRIVPDPVPADGTPFTVLTFNTYLGSADPAELAALIEARRPDVVALTETGVPFANKIAPFVEPLGYRLHTSTGPRRKDVDGVAMAVSDRLGDVQVRIGEETSSFPYIELSGGELGDLRVVSFHSVAPVPGSVPQWRSDLALLGQWCAGPTPAIVAGDFNATLDHSVLRAGTAGCGDAAAQRGQGLVPTWGPSPRTRFAGPQIDHVFATDGIVAETYEVHDITGSDHRAVLTTLRLPA</sequence>
<dbReference type="InterPro" id="IPR036691">
    <property type="entry name" value="Endo/exonu/phosph_ase_sf"/>
</dbReference>
<evidence type="ECO:0000259" key="2">
    <source>
        <dbReference type="Pfam" id="PF03372"/>
    </source>
</evidence>
<keyword evidence="3" id="KW-0255">Endonuclease</keyword>
<keyword evidence="3" id="KW-0540">Nuclease</keyword>
<evidence type="ECO:0000313" key="4">
    <source>
        <dbReference type="Proteomes" id="UP001597145"/>
    </source>
</evidence>
<keyword evidence="3" id="KW-0378">Hydrolase</keyword>
<keyword evidence="1" id="KW-0472">Membrane</keyword>
<name>A0ABW4FJ69_9PSEU</name>
<evidence type="ECO:0000256" key="1">
    <source>
        <dbReference type="SAM" id="Phobius"/>
    </source>
</evidence>
<feature type="transmembrane region" description="Helical" evidence="1">
    <location>
        <begin position="62"/>
        <end position="82"/>
    </location>
</feature>
<dbReference type="Pfam" id="PF03372">
    <property type="entry name" value="Exo_endo_phos"/>
    <property type="match status" value="1"/>
</dbReference>
<dbReference type="InterPro" id="IPR005135">
    <property type="entry name" value="Endo/exonuclease/phosphatase"/>
</dbReference>